<dbReference type="GO" id="GO:0001164">
    <property type="term" value="F:RNA polymerase I core promoter sequence-specific DNA binding"/>
    <property type="evidence" value="ECO:0007669"/>
    <property type="project" value="InterPro"/>
</dbReference>
<evidence type="ECO:0000259" key="15">
    <source>
        <dbReference type="Pfam" id="PF20645"/>
    </source>
</evidence>
<feature type="compositionally biased region" description="Basic and acidic residues" evidence="12">
    <location>
        <begin position="550"/>
        <end position="564"/>
    </location>
</feature>
<evidence type="ECO:0000256" key="9">
    <source>
        <dbReference type="ARBA" id="ARBA00023163"/>
    </source>
</evidence>
<dbReference type="GO" id="GO:0070860">
    <property type="term" value="C:RNA polymerase I core factor complex"/>
    <property type="evidence" value="ECO:0007669"/>
    <property type="project" value="InterPro"/>
</dbReference>
<proteinExistence type="inferred from homology"/>
<dbReference type="InterPro" id="IPR021752">
    <property type="entry name" value="TF_Rrn7_Zf"/>
</dbReference>
<dbReference type="GeneID" id="109974476"/>
<dbReference type="GO" id="GO:0008270">
    <property type="term" value="F:zinc ion binding"/>
    <property type="evidence" value="ECO:0007669"/>
    <property type="project" value="UniProtKB-KW"/>
</dbReference>
<feature type="region of interest" description="Disordered" evidence="12">
    <location>
        <begin position="550"/>
        <end position="588"/>
    </location>
</feature>
<dbReference type="Proteomes" id="UP000261600">
    <property type="component" value="Unplaced"/>
</dbReference>
<feature type="domain" description="Rrn7/TAF1B C-terminal cyclin" evidence="15">
    <location>
        <begin position="251"/>
        <end position="436"/>
    </location>
</feature>
<evidence type="ECO:0000256" key="11">
    <source>
        <dbReference type="ARBA" id="ARBA00032500"/>
    </source>
</evidence>
<evidence type="ECO:0000256" key="7">
    <source>
        <dbReference type="ARBA" id="ARBA00023015"/>
    </source>
</evidence>
<evidence type="ECO:0000256" key="3">
    <source>
        <dbReference type="ARBA" id="ARBA00018994"/>
    </source>
</evidence>
<evidence type="ECO:0000256" key="8">
    <source>
        <dbReference type="ARBA" id="ARBA00023125"/>
    </source>
</evidence>
<protein>
    <recommendedName>
        <fullName evidence="3">TATA box-binding protein-associated factor RNA polymerase I subunit B</fullName>
    </recommendedName>
    <alternativeName>
        <fullName evidence="11">TATA box-binding protein-associated factor 1B</fullName>
    </alternativeName>
</protein>
<evidence type="ECO:0000256" key="2">
    <source>
        <dbReference type="ARBA" id="ARBA00006899"/>
    </source>
</evidence>
<keyword evidence="7" id="KW-0805">Transcription regulation</keyword>
<evidence type="ECO:0000256" key="12">
    <source>
        <dbReference type="SAM" id="MobiDB-lite"/>
    </source>
</evidence>
<sequence>MDDEHTAGYREPCTQCAAVDWGVSDEGRFYCRSCHNVIERTREVVDLTFTPGSSRITTISRGRRTKRPEQGRLWMICEGFQFILRNQANALLKLGVRPHFKDEVLWPLWRLYLQRSGQAYTNNPVRSCVFKMRGPDSDSVMSASETDGETNPSSTVGSNAESSSDWSLRSGSVDVTTYLTARLRRGRGLMNMKKCLALIHLALIWSCEPLTLSDLLRLVNEGHIPYVNAYEELPDEMKLDGRDGLIFRVESIPSHRVMHREAQTLLLFLQLPAFPPISRQSLLHPALLSLRYLTDANLPDELHPWVCQLMELAGMADETLHTLDAASCRVLPRYDVQTAAIIVITMKLMFGLDDHTEWDLSNEAGDHDDSGNMFNLRRWYRLTQAALTRAQQRRARDIARKQWKAKKPLYPSRLEKAVMMKKKRTAELVQACFEKLSSCPAGVQRSNMSSFRFCWGDEDGADGPSLHHKKLDGVVTLKKKVLSPSNSMYWHPALTRCHPRVCRSHYSEVEAILPRSFVWLLELFSFLLDVKPAYLYEEVLRVERRVFGSKAPRDGHTRRPETRTKTSTSARRRTGNGRNDVKNLPPKS</sequence>
<evidence type="ECO:0000256" key="5">
    <source>
        <dbReference type="ARBA" id="ARBA00022771"/>
    </source>
</evidence>
<evidence type="ECO:0000256" key="1">
    <source>
        <dbReference type="ARBA" id="ARBA00004604"/>
    </source>
</evidence>
<dbReference type="PANTHER" id="PTHR31576">
    <property type="entry name" value="TATA BOX-BINDING PROTEIN-ASSOCIATED FACTOR RNA POLYMERASE I SUBUNIT B"/>
    <property type="match status" value="1"/>
</dbReference>
<evidence type="ECO:0000259" key="13">
    <source>
        <dbReference type="Pfam" id="PF11781"/>
    </source>
</evidence>
<keyword evidence="5" id="KW-0863">Zinc-finger</keyword>
<evidence type="ECO:0000256" key="10">
    <source>
        <dbReference type="ARBA" id="ARBA00023242"/>
    </source>
</evidence>
<keyword evidence="8" id="KW-0238">DNA-binding</keyword>
<keyword evidence="17" id="KW-1185">Reference proteome</keyword>
<feature type="domain" description="RRN7-type" evidence="13">
    <location>
        <begin position="8"/>
        <end position="39"/>
    </location>
</feature>
<dbReference type="Pfam" id="PF20644">
    <property type="entry name" value="Rrn7_cyclin_N"/>
    <property type="match status" value="1"/>
</dbReference>
<name>A0A3Q3QZH7_MONAL</name>
<evidence type="ECO:0000256" key="6">
    <source>
        <dbReference type="ARBA" id="ARBA00022833"/>
    </source>
</evidence>
<dbReference type="GO" id="GO:0042790">
    <property type="term" value="P:nucleolar large rRNA transcription by RNA polymerase I"/>
    <property type="evidence" value="ECO:0007669"/>
    <property type="project" value="TreeGrafter"/>
</dbReference>
<feature type="compositionally biased region" description="Polar residues" evidence="12">
    <location>
        <begin position="139"/>
        <end position="168"/>
    </location>
</feature>
<feature type="region of interest" description="Disordered" evidence="12">
    <location>
        <begin position="138"/>
        <end position="168"/>
    </location>
</feature>
<evidence type="ECO:0000313" key="17">
    <source>
        <dbReference type="Proteomes" id="UP000261600"/>
    </source>
</evidence>
<reference evidence="16" key="1">
    <citation type="submission" date="2025-08" db="UniProtKB">
        <authorList>
            <consortium name="Ensembl"/>
        </authorList>
    </citation>
    <scope>IDENTIFICATION</scope>
</reference>
<organism evidence="16 17">
    <name type="scientific">Monopterus albus</name>
    <name type="common">Swamp eel</name>
    <dbReference type="NCBI Taxonomy" id="43700"/>
    <lineage>
        <taxon>Eukaryota</taxon>
        <taxon>Metazoa</taxon>
        <taxon>Chordata</taxon>
        <taxon>Craniata</taxon>
        <taxon>Vertebrata</taxon>
        <taxon>Euteleostomi</taxon>
        <taxon>Actinopterygii</taxon>
        <taxon>Neopterygii</taxon>
        <taxon>Teleostei</taxon>
        <taxon>Neoteleostei</taxon>
        <taxon>Acanthomorphata</taxon>
        <taxon>Anabantaria</taxon>
        <taxon>Synbranchiformes</taxon>
        <taxon>Synbranchidae</taxon>
        <taxon>Monopterus</taxon>
    </lineage>
</organism>
<dbReference type="Pfam" id="PF20645">
    <property type="entry name" value="Rrn7_cyclin_C"/>
    <property type="match status" value="1"/>
</dbReference>
<dbReference type="STRING" id="43700.ENSMALP00000023386"/>
<dbReference type="Pfam" id="PF11781">
    <property type="entry name" value="Zn_ribbon_RRN7"/>
    <property type="match status" value="1"/>
</dbReference>
<keyword evidence="6" id="KW-0862">Zinc</keyword>
<dbReference type="PANTHER" id="PTHR31576:SF2">
    <property type="entry name" value="TATA BOX-BINDING PROTEIN-ASSOCIATED FACTOR RNA POLYMERASE I SUBUNIT B"/>
    <property type="match status" value="1"/>
</dbReference>
<keyword evidence="9" id="KW-0804">Transcription</keyword>
<dbReference type="KEGG" id="malb:109974476"/>
<dbReference type="AlphaFoldDB" id="A0A3Q3QZH7"/>
<dbReference type="CTD" id="9014"/>
<keyword evidence="10" id="KW-0539">Nucleus</keyword>
<accession>A0A3Q3QZH7</accession>
<dbReference type="InterPro" id="IPR048540">
    <property type="entry name" value="Rrn7_cyclin_N"/>
</dbReference>
<comment type="similarity">
    <text evidence="2">Belongs to the RRN7/TAF1B family.</text>
</comment>
<dbReference type="RefSeq" id="XP_020480334.1">
    <property type="nucleotide sequence ID" value="XM_020624678.1"/>
</dbReference>
<evidence type="ECO:0000256" key="4">
    <source>
        <dbReference type="ARBA" id="ARBA00022723"/>
    </source>
</evidence>
<dbReference type="InterPro" id="IPR048538">
    <property type="entry name" value="Rrn7_cyclin_C"/>
</dbReference>
<dbReference type="Ensembl" id="ENSMALT00000023834.1">
    <property type="protein sequence ID" value="ENSMALP00000023386.1"/>
    <property type="gene ID" value="ENSMALG00000016305.1"/>
</dbReference>
<comment type="subcellular location">
    <subcellularLocation>
        <location evidence="1">Nucleus</location>
        <location evidence="1">Nucleolus</location>
    </subcellularLocation>
</comment>
<dbReference type="InterPro" id="IPR033599">
    <property type="entry name" value="TAF1B/Rrn7"/>
</dbReference>
<evidence type="ECO:0000313" key="16">
    <source>
        <dbReference type="Ensembl" id="ENSMALP00000023386.1"/>
    </source>
</evidence>
<keyword evidence="4" id="KW-0479">Metal-binding</keyword>
<evidence type="ECO:0000259" key="14">
    <source>
        <dbReference type="Pfam" id="PF20644"/>
    </source>
</evidence>
<feature type="domain" description="Rrn7/TAF1B N-terminal cyclin" evidence="14">
    <location>
        <begin position="80"/>
        <end position="234"/>
    </location>
</feature>
<dbReference type="OrthoDB" id="10069252at2759"/>
<dbReference type="GO" id="GO:0005668">
    <property type="term" value="C:RNA polymerase transcription factor SL1 complex"/>
    <property type="evidence" value="ECO:0007669"/>
    <property type="project" value="TreeGrafter"/>
</dbReference>
<reference evidence="16" key="2">
    <citation type="submission" date="2025-09" db="UniProtKB">
        <authorList>
            <consortium name="Ensembl"/>
        </authorList>
    </citation>
    <scope>IDENTIFICATION</scope>
</reference>